<organism evidence="1 2">
    <name type="scientific">Plutella xylostella</name>
    <name type="common">Diamondback moth</name>
    <name type="synonym">Plutella maculipennis</name>
    <dbReference type="NCBI Taxonomy" id="51655"/>
    <lineage>
        <taxon>Eukaryota</taxon>
        <taxon>Metazoa</taxon>
        <taxon>Ecdysozoa</taxon>
        <taxon>Arthropoda</taxon>
        <taxon>Hexapoda</taxon>
        <taxon>Insecta</taxon>
        <taxon>Pterygota</taxon>
        <taxon>Neoptera</taxon>
        <taxon>Endopterygota</taxon>
        <taxon>Lepidoptera</taxon>
        <taxon>Glossata</taxon>
        <taxon>Ditrysia</taxon>
        <taxon>Yponomeutoidea</taxon>
        <taxon>Plutellidae</taxon>
        <taxon>Plutella</taxon>
    </lineage>
</organism>
<comment type="caution">
    <text evidence="1">The sequence shown here is derived from an EMBL/GenBank/DDBJ whole genome shotgun (WGS) entry which is preliminary data.</text>
</comment>
<proteinExistence type="predicted"/>
<sequence>MECENVLNMDVLKLDPEIAYENYENYVKALIENEKPDSTYANCESKVEVPSDKHSFNVKNSLADVQITATPLLANMDSTNKSTKVEYFTYGDIAKKYDLESDKFLEEISFYYKEQGTETVIEVENNTVYERLKTAIRNDSRAMWNEEAVSTDHSKTLDNDIEMYLKNWVVTNPTVNNNSFVDAKELSMNHSKKITSLNSTVYETLDESTKSMLDEVKMDKFETCWSSYQTNFYSWINTQYCKTNAVLPNGNDIREADEIEVISLLSDEDITHIQDEVESECSGYHSSDFEFISEDEAKRDGMVINFRTKDLGKPISEKRAHHRSEVVNIEISKIDDNIRNDVYNGNKPENTGHVIPEGDAYYHLFSGLYNPTLIRHWENKTIKNNCSNPMLIEIDGVGFDNAAIRKMNRIQKVSKELKKEAADCKKRILELYPEENKRFRRF</sequence>
<keyword evidence="2" id="KW-1185">Reference proteome</keyword>
<name>A0ABQ7R604_PLUXY</name>
<dbReference type="Proteomes" id="UP000823941">
    <property type="component" value="Chromosome 2"/>
</dbReference>
<protein>
    <submittedName>
        <fullName evidence="1">Uncharacterized protein</fullName>
    </submittedName>
</protein>
<dbReference type="EMBL" id="JAHIBW010000002">
    <property type="protein sequence ID" value="KAG7312693.1"/>
    <property type="molecule type" value="Genomic_DNA"/>
</dbReference>
<evidence type="ECO:0000313" key="2">
    <source>
        <dbReference type="Proteomes" id="UP000823941"/>
    </source>
</evidence>
<gene>
    <name evidence="1" type="ORF">JYU34_001061</name>
</gene>
<reference evidence="1 2" key="1">
    <citation type="submission" date="2021-06" db="EMBL/GenBank/DDBJ databases">
        <title>A haploid diamondback moth (Plutella xylostella L.) genome assembly resolves 31 chromosomes and identifies a diamide resistance mutation.</title>
        <authorList>
            <person name="Ward C.M."/>
            <person name="Perry K.D."/>
            <person name="Baker G."/>
            <person name="Powis K."/>
            <person name="Heckel D.G."/>
            <person name="Baxter S.W."/>
        </authorList>
    </citation>
    <scope>NUCLEOTIDE SEQUENCE [LARGE SCALE GENOMIC DNA]</scope>
    <source>
        <strain evidence="1 2">LV</strain>
        <tissue evidence="1">Single pupa</tissue>
    </source>
</reference>
<evidence type="ECO:0000313" key="1">
    <source>
        <dbReference type="EMBL" id="KAG7312693.1"/>
    </source>
</evidence>
<accession>A0ABQ7R604</accession>